<accession>A0A8E2EAB1</accession>
<dbReference type="EMBL" id="KV744972">
    <property type="protein sequence ID" value="OCK80160.1"/>
    <property type="molecule type" value="Genomic_DNA"/>
</dbReference>
<keyword evidence="1" id="KW-1133">Transmembrane helix</keyword>
<keyword evidence="1" id="KW-0812">Transmembrane</keyword>
<reference evidence="3 4" key="1">
    <citation type="journal article" date="2016" name="Nat. Commun.">
        <title>Ectomycorrhizal ecology is imprinted in the genome of the dominant symbiotic fungus Cenococcum geophilum.</title>
        <authorList>
            <consortium name="DOE Joint Genome Institute"/>
            <person name="Peter M."/>
            <person name="Kohler A."/>
            <person name="Ohm R.A."/>
            <person name="Kuo A."/>
            <person name="Krutzmann J."/>
            <person name="Morin E."/>
            <person name="Arend M."/>
            <person name="Barry K.W."/>
            <person name="Binder M."/>
            <person name="Choi C."/>
            <person name="Clum A."/>
            <person name="Copeland A."/>
            <person name="Grisel N."/>
            <person name="Haridas S."/>
            <person name="Kipfer T."/>
            <person name="LaButti K."/>
            <person name="Lindquist E."/>
            <person name="Lipzen A."/>
            <person name="Maire R."/>
            <person name="Meier B."/>
            <person name="Mihaltcheva S."/>
            <person name="Molinier V."/>
            <person name="Murat C."/>
            <person name="Poggeler S."/>
            <person name="Quandt C.A."/>
            <person name="Sperisen C."/>
            <person name="Tritt A."/>
            <person name="Tisserant E."/>
            <person name="Crous P.W."/>
            <person name="Henrissat B."/>
            <person name="Nehls U."/>
            <person name="Egli S."/>
            <person name="Spatafora J.W."/>
            <person name="Grigoriev I.V."/>
            <person name="Martin F.M."/>
        </authorList>
    </citation>
    <scope>NUCLEOTIDE SEQUENCE [LARGE SCALE GENOMIC DNA]</scope>
    <source>
        <strain evidence="3 4">CBS 459.81</strain>
    </source>
</reference>
<dbReference type="Proteomes" id="UP000250266">
    <property type="component" value="Unassembled WGS sequence"/>
</dbReference>
<evidence type="ECO:0000256" key="1">
    <source>
        <dbReference type="SAM" id="Phobius"/>
    </source>
</evidence>
<evidence type="ECO:0000313" key="3">
    <source>
        <dbReference type="EMBL" id="OCK80160.1"/>
    </source>
</evidence>
<name>A0A8E2EAB1_9PEZI</name>
<dbReference type="Pfam" id="PF24864">
    <property type="entry name" value="DUF7730"/>
    <property type="match status" value="1"/>
</dbReference>
<organism evidence="3 4">
    <name type="scientific">Lepidopterella palustris CBS 459.81</name>
    <dbReference type="NCBI Taxonomy" id="1314670"/>
    <lineage>
        <taxon>Eukaryota</taxon>
        <taxon>Fungi</taxon>
        <taxon>Dikarya</taxon>
        <taxon>Ascomycota</taxon>
        <taxon>Pezizomycotina</taxon>
        <taxon>Dothideomycetes</taxon>
        <taxon>Pleosporomycetidae</taxon>
        <taxon>Mytilinidiales</taxon>
        <taxon>Argynnaceae</taxon>
        <taxon>Lepidopterella</taxon>
    </lineage>
</organism>
<dbReference type="AlphaFoldDB" id="A0A8E2EAB1"/>
<feature type="domain" description="DUF7730" evidence="2">
    <location>
        <begin position="90"/>
        <end position="306"/>
    </location>
</feature>
<evidence type="ECO:0000313" key="4">
    <source>
        <dbReference type="Proteomes" id="UP000250266"/>
    </source>
</evidence>
<dbReference type="OrthoDB" id="5413827at2759"/>
<sequence>MADGNTPSRLSKSTKVVKKTLKYTIVYPIVYPIIMSIYCPFALSDLARKKYKKLTYQQRMKAQTPVPLSSKRANLLAVVASIGHRRREQDGTSRLLHLPAELRLRIWELVFEDVAVHIGRSGKKMQSKTCCLKSKELVRSMSGLDINLDEATDGDEVVEVIQCKCLGSGFERRGRKRPEQEVVRQKRERTLPGVAWGISGIFRVCRQVHAETISLLYTVPTFIVPTQLSLLHFARNISPSSLAIIRSLHLSVHFDNWRCRSRCGWFGVQGDEAAYKEWDDACAALKQMTGLQHCTVVIKMGGGLWHPLNLTPYFEQIARVAVEALRGRGVRVVLCGAIESGDEQLEGWMEWSETERIVEEVEQELEEGWAMGRWVPIPLERSELS</sequence>
<gene>
    <name evidence="3" type="ORF">K432DRAFT_382491</name>
</gene>
<evidence type="ECO:0000259" key="2">
    <source>
        <dbReference type="Pfam" id="PF24864"/>
    </source>
</evidence>
<keyword evidence="1" id="KW-0472">Membrane</keyword>
<feature type="transmembrane region" description="Helical" evidence="1">
    <location>
        <begin position="25"/>
        <end position="43"/>
    </location>
</feature>
<dbReference type="PANTHER" id="PTHR38790">
    <property type="entry name" value="2EXR DOMAIN-CONTAINING PROTEIN-RELATED"/>
    <property type="match status" value="1"/>
</dbReference>
<keyword evidence="4" id="KW-1185">Reference proteome</keyword>
<protein>
    <recommendedName>
        <fullName evidence="2">DUF7730 domain-containing protein</fullName>
    </recommendedName>
</protein>
<dbReference type="InterPro" id="IPR056632">
    <property type="entry name" value="DUF7730"/>
</dbReference>
<proteinExistence type="predicted"/>